<comment type="caution">
    <text evidence="12">The sequence shown here is derived from an EMBL/GenBank/DDBJ whole genome shotgun (WGS) entry which is preliminary data.</text>
</comment>
<keyword evidence="4 9" id="KW-0862">Zinc</keyword>
<dbReference type="InterPro" id="IPR013085">
    <property type="entry name" value="U1-CZ_Znf_C2H2"/>
</dbReference>
<sequence>MPKFYCDYCDTYLTHDSVQNDKTVASLKMQALHMQNLHIPEMSALRGCARNWQSPGPSVRKTHCSGRKHKENVKDYYQKWMEEQAQSLIDKTTAAFQQGKIPPAPFSAPPPAGAMIPPPPSLPNIFTRAGPPRPGMMPAPHMGGPPMMPMMGPPPPGMMPVGPAPGMRPPMGGHMPMMPGPPMMRPPARPMMVPTRPGMTRPDR</sequence>
<evidence type="ECO:0000256" key="7">
    <source>
        <dbReference type="ARBA" id="ARBA00023274"/>
    </source>
</evidence>
<keyword evidence="13" id="KW-1185">Reference proteome</keyword>
<dbReference type="InterPro" id="IPR000690">
    <property type="entry name" value="Matrin/U1-C_Znf_C2H2"/>
</dbReference>
<evidence type="ECO:0000256" key="3">
    <source>
        <dbReference type="ARBA" id="ARBA00022771"/>
    </source>
</evidence>
<dbReference type="Gene3D" id="3.30.160.60">
    <property type="entry name" value="Classic Zinc Finger"/>
    <property type="match status" value="2"/>
</dbReference>
<evidence type="ECO:0000313" key="12">
    <source>
        <dbReference type="EMBL" id="GAB1300781.1"/>
    </source>
</evidence>
<protein>
    <recommendedName>
        <fullName evidence="9 10">U1 small nuclear ribonucleoprotein C</fullName>
        <shortName evidence="9 10">U1 snRNP C</shortName>
        <shortName evidence="9 10">U1-C</shortName>
        <shortName evidence="9 10">U1C</shortName>
    </recommendedName>
</protein>
<accession>A0ABQ0FNI3</accession>
<evidence type="ECO:0000256" key="9">
    <source>
        <dbReference type="HAMAP-Rule" id="MF_03153"/>
    </source>
</evidence>
<evidence type="ECO:0000256" key="1">
    <source>
        <dbReference type="ARBA" id="ARBA00004123"/>
    </source>
</evidence>
<dbReference type="InterPro" id="IPR017340">
    <property type="entry name" value="U1_snRNP-C"/>
</dbReference>
<evidence type="ECO:0000256" key="2">
    <source>
        <dbReference type="ARBA" id="ARBA00022723"/>
    </source>
</evidence>
<evidence type="ECO:0000313" key="13">
    <source>
        <dbReference type="Proteomes" id="UP001623349"/>
    </source>
</evidence>
<evidence type="ECO:0000256" key="8">
    <source>
        <dbReference type="ARBA" id="ARBA00046357"/>
    </source>
</evidence>
<name>A0ABQ0FNI3_APOSI</name>
<dbReference type="InterPro" id="IPR036236">
    <property type="entry name" value="Znf_C2H2_sf"/>
</dbReference>
<dbReference type="Proteomes" id="UP001623349">
    <property type="component" value="Unassembled WGS sequence"/>
</dbReference>
<proteinExistence type="inferred from homology"/>
<comment type="subunit">
    <text evidence="8">Component of the U1 snRNP. The U1 snRNP is composed of the U1 snRNA and the 7 core Sm proteins SNRPB, SNRPD1, SNRPD2, SNRPD3, SNRPE, SNRPF and SNRPG that assemble in a heptameric protein ring on the Sm site of the small nuclear RNA to form the core snRNP, and at least 3 U1 snRNP-specific proteins SNRNP70/U1-70K, SNRPA/U1-A and SNRPC/U1-C. SNRPC/U1-C interacts with U1 snRNA and the 5' splice-site region of the pre-mRNA. Interacts (via N-terminus) with TIA1 (via C-terminus); thereby promoting spliceosomal U1 snRNP recruitment to 5' splice sites.</text>
</comment>
<dbReference type="EMBL" id="BAAFST010000017">
    <property type="protein sequence ID" value="GAB1300781.1"/>
    <property type="molecule type" value="Genomic_DNA"/>
</dbReference>
<dbReference type="HAMAP" id="MF_03153">
    <property type="entry name" value="U1_C"/>
    <property type="match status" value="1"/>
</dbReference>
<keyword evidence="2 9" id="KW-0479">Metal-binding</keyword>
<comment type="function">
    <text evidence="9">Component of the spliceosomal U1 snRNP, which is essential for recognition of the pre-mRNA 5' splice-site and the subsequent assembly of the spliceosome. SNRPC/U1-C is directly involved in initial 5' splice-site recognition for both constitutive and regulated alternative splicing. The interaction with the 5' splice-site seems to precede base-pairing between the pre-mRNA and the U1 snRNA. Stimulates commitment or early (E) complex formation by stabilizing the base pairing of the 5' end of the U1 snRNA and the 5' splice-site region.</text>
</comment>
<dbReference type="PIRSF" id="PIRSF037969">
    <property type="entry name" value="U1_snRNP-C"/>
    <property type="match status" value="1"/>
</dbReference>
<gene>
    <name evidence="9" type="primary">SNRPC</name>
    <name evidence="12" type="ORF">APTSU1_001601900</name>
</gene>
<keyword evidence="7 9" id="KW-0687">Ribonucleoprotein</keyword>
<evidence type="ECO:0000256" key="4">
    <source>
        <dbReference type="ARBA" id="ARBA00022833"/>
    </source>
</evidence>
<comment type="subunit">
    <text evidence="9">U1 snRNP is composed of the 7 core Sm proteins SNRPB, SNRPD1, SNRPD2, SNRPD3, SNRPE, SNRPF and SNRPG that assemble in a heptameric protein ring on the Sm site of the small nuclear RNA to form the core snRNP, and at least 3 U1 snRNP-specific proteins SNRNP70/U1-70K, SNRPA/U1-A and SNRPC/U1-C. SNRPC/U1-C interacts with U1 snRNA and the 5' splice-site region of the pre-mRNA.</text>
</comment>
<comment type="similarity">
    <text evidence="9 10">Belongs to the U1 small nuclear ribonucleoprotein C family.</text>
</comment>
<comment type="subcellular location">
    <subcellularLocation>
        <location evidence="1 9 10">Nucleus</location>
    </subcellularLocation>
</comment>
<dbReference type="SUPFAM" id="SSF57667">
    <property type="entry name" value="beta-beta-alpha zinc fingers"/>
    <property type="match status" value="2"/>
</dbReference>
<dbReference type="Pfam" id="PF06220">
    <property type="entry name" value="zf-U1"/>
    <property type="match status" value="2"/>
</dbReference>
<dbReference type="PANTHER" id="PTHR31148">
    <property type="entry name" value="U1 SMALL NUCLEAR RIBONUCLEOPROTEIN C"/>
    <property type="match status" value="1"/>
</dbReference>
<feature type="domain" description="Matrin-type" evidence="11">
    <location>
        <begin position="4"/>
        <end position="75"/>
    </location>
</feature>
<evidence type="ECO:0000256" key="6">
    <source>
        <dbReference type="ARBA" id="ARBA00023242"/>
    </source>
</evidence>
<evidence type="ECO:0000256" key="10">
    <source>
        <dbReference type="PIRNR" id="PIRNR037969"/>
    </source>
</evidence>
<evidence type="ECO:0000259" key="11">
    <source>
        <dbReference type="PROSITE" id="PS50171"/>
    </source>
</evidence>
<keyword evidence="6 9" id="KW-0539">Nucleus</keyword>
<reference evidence="12 13" key="1">
    <citation type="submission" date="2024-08" db="EMBL/GenBank/DDBJ databases">
        <title>The draft genome of Apodemus speciosus.</title>
        <authorList>
            <person name="Nabeshima K."/>
            <person name="Suzuki S."/>
            <person name="Onuma M."/>
        </authorList>
    </citation>
    <scope>NUCLEOTIDE SEQUENCE [LARGE SCALE GENOMIC DNA]</scope>
    <source>
        <strain evidence="12">IB14-021</strain>
    </source>
</reference>
<dbReference type="GO" id="GO:1990904">
    <property type="term" value="C:ribonucleoprotein complex"/>
    <property type="evidence" value="ECO:0007669"/>
    <property type="project" value="UniProtKB-KW"/>
</dbReference>
<keyword evidence="5 9" id="KW-0694">RNA-binding</keyword>
<organism evidence="12 13">
    <name type="scientific">Apodemus speciosus</name>
    <name type="common">Large Japanese field mouse</name>
    <dbReference type="NCBI Taxonomy" id="105296"/>
    <lineage>
        <taxon>Eukaryota</taxon>
        <taxon>Metazoa</taxon>
        <taxon>Chordata</taxon>
        <taxon>Craniata</taxon>
        <taxon>Vertebrata</taxon>
        <taxon>Euteleostomi</taxon>
        <taxon>Mammalia</taxon>
        <taxon>Eutheria</taxon>
        <taxon>Euarchontoglires</taxon>
        <taxon>Glires</taxon>
        <taxon>Rodentia</taxon>
        <taxon>Myomorpha</taxon>
        <taxon>Muroidea</taxon>
        <taxon>Muridae</taxon>
        <taxon>Murinae</taxon>
        <taxon>Apodemus</taxon>
    </lineage>
</organism>
<comment type="function">
    <text evidence="10">Component of the spliceosomal U1 snRNP, which is essential for recognition of the pre-mRNA 5' splice-site and the subsequent assembly of the spliceosome. snrpc/U1-C is directly involved in initial 5' splice-site recognition for both constitutive and regulated alternative splicing. The interaction with the 5' splice-site seems to precede base-pairing between the pre-mRNA and the U1 snRNA. Stimulates E complex formation by stabilizing the base pairing of the 5' end of the U1 snRNA and the 5' splice-site region.</text>
</comment>
<keyword evidence="3 9" id="KW-0863">Zinc-finger</keyword>
<dbReference type="PANTHER" id="PTHR31148:SF1">
    <property type="entry name" value="U1 SMALL NUCLEAR RIBONUCLEOPROTEIN C"/>
    <property type="match status" value="1"/>
</dbReference>
<evidence type="ECO:0000256" key="5">
    <source>
        <dbReference type="ARBA" id="ARBA00022884"/>
    </source>
</evidence>
<dbReference type="PROSITE" id="PS50171">
    <property type="entry name" value="ZF_MATRIN"/>
    <property type="match status" value="1"/>
</dbReference>